<organism evidence="2 3">
    <name type="scientific">Pseudomonas izuensis</name>
    <dbReference type="NCBI Taxonomy" id="2684212"/>
    <lineage>
        <taxon>Bacteria</taxon>
        <taxon>Pseudomonadati</taxon>
        <taxon>Pseudomonadota</taxon>
        <taxon>Gammaproteobacteria</taxon>
        <taxon>Pseudomonadales</taxon>
        <taxon>Pseudomonadaceae</taxon>
        <taxon>Pseudomonas</taxon>
    </lineage>
</organism>
<protein>
    <submittedName>
        <fullName evidence="2">AAA family ATPase</fullName>
    </submittedName>
</protein>
<dbReference type="Gene3D" id="3.40.50.300">
    <property type="entry name" value="P-loop containing nucleotide triphosphate hydrolases"/>
    <property type="match status" value="1"/>
</dbReference>
<dbReference type="InterPro" id="IPR038729">
    <property type="entry name" value="Rad50/SbcC_AAA"/>
</dbReference>
<dbReference type="Pfam" id="PF13476">
    <property type="entry name" value="AAA_23"/>
    <property type="match status" value="1"/>
</dbReference>
<proteinExistence type="predicted"/>
<dbReference type="SUPFAM" id="SSF52540">
    <property type="entry name" value="P-loop containing nucleoside triphosphate hydrolases"/>
    <property type="match status" value="2"/>
</dbReference>
<dbReference type="RefSeq" id="WP_096512492.1">
    <property type="nucleotide sequence ID" value="NZ_AP017423.2"/>
</dbReference>
<name>A0ABM7RQQ1_9PSED</name>
<feature type="domain" description="Rad50/SbcC-type AAA" evidence="1">
    <location>
        <begin position="22"/>
        <end position="111"/>
    </location>
</feature>
<sequence length="694" mass="78016">MHIKSFRIDISCSGAQFGFATTFQKGLNIIRGSNSSGKSTIVNCLLYSLGMEELVGGKGEAALSYAVRDYVIHDDKKHHITESYVTVELENHLGEMSTIRRWIKSETHNTKLAEVLESPMPGSGTRRTSYKFIHDNYSAVYQEGFFTYLEHFLGLNLPKIHDSNGKQVKLYLQAIFAATAIEQKRGWTDYIANIPYYSVSNARVRVVEYLLGLGVFDQESQRMELDLESISLNNDWTSKQKELSSQAALLRLNLTGIPNKIASDFDQNNVEALRSANGEQSNLYTTIATLKKQYRDLELAINPDSGSPNSPISEELQQQTALVTKLVGDYETSLSNFTIFNSTLSTHIQIKAQTQEELTRNKTTKKLREYGASKHLHAASDSCPTCHQHIEDSLISINLTGTAMDIETNIHYLESQAKMLAKQEAGLELKIRDAEIICQNFSGQLEKERSVLSSLRKDAAKGNIVSQAAVKKQVLLEWEIERLEDFSDKLEDALADMAKLATALKVNQDKRRLLPKDRYSEEDKRRIRRFAQHFRGNAGEFDYHSADVADIVFNEDSLLPQLSRLELREIMDSPSDAKTKAQAVRNGNMAQNSSASDFVRLIWSYIMALYQTASSGDINGNHLGFIMMDEPGQHSMATKSQQALFRMLASQNNFQAIVAASFDDLDAVFKESTEGVKFKYIHLEEKCIAPFQGV</sequence>
<evidence type="ECO:0000259" key="1">
    <source>
        <dbReference type="Pfam" id="PF13476"/>
    </source>
</evidence>
<evidence type="ECO:0000313" key="3">
    <source>
        <dbReference type="Proteomes" id="UP000218595"/>
    </source>
</evidence>
<accession>A0ABM7RQQ1</accession>
<dbReference type="InterPro" id="IPR027417">
    <property type="entry name" value="P-loop_NTPase"/>
</dbReference>
<gene>
    <name evidence="2" type="ORF">LAB08_R18750</name>
</gene>
<keyword evidence="3" id="KW-1185">Reference proteome</keyword>
<dbReference type="EMBL" id="AP017423">
    <property type="protein sequence ID" value="BCX67241.1"/>
    <property type="molecule type" value="Genomic_DNA"/>
</dbReference>
<reference evidence="2 3" key="1">
    <citation type="submission" date="2016-04" db="EMBL/GenBank/DDBJ databases">
        <title>Complete genome sequence of Pseudomonas sp. LAB-08 isolated from TCE contaminated aquifer soil.</title>
        <authorList>
            <person name="Dohra H."/>
            <person name="Suzuki K."/>
            <person name="Fatma A."/>
            <person name="Inuzuka Y."/>
            <person name="Honjo M."/>
            <person name="Tashiro Y."/>
            <person name="Futamata H."/>
        </authorList>
    </citation>
    <scope>NUCLEOTIDE SEQUENCE [LARGE SCALE GENOMIC DNA]</scope>
    <source>
        <strain evidence="2 3">LAB-08</strain>
    </source>
</reference>
<evidence type="ECO:0000313" key="2">
    <source>
        <dbReference type="EMBL" id="BCX67241.1"/>
    </source>
</evidence>
<dbReference type="Proteomes" id="UP000218595">
    <property type="component" value="Chromosome"/>
</dbReference>